<evidence type="ECO:0000313" key="1">
    <source>
        <dbReference type="EMBL" id="KPZ05590.1"/>
    </source>
</evidence>
<reference evidence="1 2" key="1">
    <citation type="submission" date="2015-09" db="EMBL/GenBank/DDBJ databases">
        <title>Genome announcement of multiple Pseudomonas syringae strains.</title>
        <authorList>
            <person name="Thakur S."/>
            <person name="Wang P.W."/>
            <person name="Gong Y."/>
            <person name="Weir B.S."/>
            <person name="Guttman D.S."/>
        </authorList>
    </citation>
    <scope>NUCLEOTIDE SEQUENCE [LARGE SCALE GENOMIC DNA]</scope>
    <source>
        <strain evidence="1 2">ICMP9151</strain>
    </source>
</reference>
<sequence>MVLRLGGLLARMRLTLSVGTVAMALMPLLREVVILARLTTMPLVLVRLPQLLLPLQIQILRLTIKNA</sequence>
<name>A0AA40P8B1_9PSED</name>
<gene>
    <name evidence="1" type="ORF">ALO43_200264</name>
</gene>
<evidence type="ECO:0000313" key="2">
    <source>
        <dbReference type="Proteomes" id="UP000050523"/>
    </source>
</evidence>
<dbReference type="AlphaFoldDB" id="A0AA40P8B1"/>
<protein>
    <submittedName>
        <fullName evidence="1">Penicillin amidase family protein</fullName>
    </submittedName>
</protein>
<accession>A0AA40P8B1</accession>
<dbReference type="Proteomes" id="UP000050523">
    <property type="component" value="Unassembled WGS sequence"/>
</dbReference>
<proteinExistence type="predicted"/>
<dbReference type="EMBL" id="LJRO01000089">
    <property type="protein sequence ID" value="KPZ05590.1"/>
    <property type="molecule type" value="Genomic_DNA"/>
</dbReference>
<organism evidence="1 2">
    <name type="scientific">Pseudomonas tremae</name>
    <dbReference type="NCBI Taxonomy" id="200454"/>
    <lineage>
        <taxon>Bacteria</taxon>
        <taxon>Pseudomonadati</taxon>
        <taxon>Pseudomonadota</taxon>
        <taxon>Gammaproteobacteria</taxon>
        <taxon>Pseudomonadales</taxon>
        <taxon>Pseudomonadaceae</taxon>
        <taxon>Pseudomonas</taxon>
    </lineage>
</organism>
<comment type="caution">
    <text evidence="1">The sequence shown here is derived from an EMBL/GenBank/DDBJ whole genome shotgun (WGS) entry which is preliminary data.</text>
</comment>